<dbReference type="AlphaFoldDB" id="A0A9Q1IV20"/>
<evidence type="ECO:0000313" key="1">
    <source>
        <dbReference type="EMBL" id="KAJ8353671.1"/>
    </source>
</evidence>
<reference evidence="1" key="1">
    <citation type="journal article" date="2023" name="Science">
        <title>Genome structures resolve the early diversification of teleost fishes.</title>
        <authorList>
            <person name="Parey E."/>
            <person name="Louis A."/>
            <person name="Montfort J."/>
            <person name="Bouchez O."/>
            <person name="Roques C."/>
            <person name="Iampietro C."/>
            <person name="Lluch J."/>
            <person name="Castinel A."/>
            <person name="Donnadieu C."/>
            <person name="Desvignes T."/>
            <person name="Floi Bucao C."/>
            <person name="Jouanno E."/>
            <person name="Wen M."/>
            <person name="Mejri S."/>
            <person name="Dirks R."/>
            <person name="Jansen H."/>
            <person name="Henkel C."/>
            <person name="Chen W.J."/>
            <person name="Zahm M."/>
            <person name="Cabau C."/>
            <person name="Klopp C."/>
            <person name="Thompson A.W."/>
            <person name="Robinson-Rechavi M."/>
            <person name="Braasch I."/>
            <person name="Lecointre G."/>
            <person name="Bobe J."/>
            <person name="Postlethwait J.H."/>
            <person name="Berthelot C."/>
            <person name="Roest Crollius H."/>
            <person name="Guiguen Y."/>
        </authorList>
    </citation>
    <scope>NUCLEOTIDE SEQUENCE</scope>
    <source>
        <strain evidence="1">WJC10195</strain>
    </source>
</reference>
<comment type="caution">
    <text evidence="1">The sequence shown here is derived from an EMBL/GenBank/DDBJ whole genome shotgun (WGS) entry which is preliminary data.</text>
</comment>
<accession>A0A9Q1IV20</accession>
<name>A0A9Q1IV20_SYNKA</name>
<sequence length="339" mass="37106">MTGHRESISVLALMCPESRSPDEVPVIIGTNASMFKQLAQLCKETAGVDLTHTLQIHPCDPQGKTLQTGTTEKTTDDAIGVVMWLGPGPLIIPSQNVHYATCKVKENQPLGKDILLVDQLSISLPAGVLVQPVVLPASAVDVNKFSVLFCNESWKEPSIPVGPVIAHLYHNVTVAQKEHEERFLKVLSRLEESGLTMSIDKCQLCQPVNQSRKLSSSERHYLVHQLESLALKWAVRRVKTGKRFPLALWKQAEAQESPEVSSRCADQLGVSPEAIPECYAFPTRLELGCLEQLSRSDLLKAQASDANIAPVRQAIQEGKLASVQCKNPGIALLQREGTT</sequence>
<proteinExistence type="predicted"/>
<protein>
    <submittedName>
        <fullName evidence="1">Uncharacterized protein</fullName>
    </submittedName>
</protein>
<dbReference type="EMBL" id="JAINUF010000007">
    <property type="protein sequence ID" value="KAJ8353671.1"/>
    <property type="molecule type" value="Genomic_DNA"/>
</dbReference>
<keyword evidence="2" id="KW-1185">Reference proteome</keyword>
<evidence type="ECO:0000313" key="2">
    <source>
        <dbReference type="Proteomes" id="UP001152622"/>
    </source>
</evidence>
<dbReference type="OrthoDB" id="10694011at2759"/>
<dbReference type="Proteomes" id="UP001152622">
    <property type="component" value="Chromosome 7"/>
</dbReference>
<organism evidence="1 2">
    <name type="scientific">Synaphobranchus kaupii</name>
    <name type="common">Kaup's arrowtooth eel</name>
    <dbReference type="NCBI Taxonomy" id="118154"/>
    <lineage>
        <taxon>Eukaryota</taxon>
        <taxon>Metazoa</taxon>
        <taxon>Chordata</taxon>
        <taxon>Craniata</taxon>
        <taxon>Vertebrata</taxon>
        <taxon>Euteleostomi</taxon>
        <taxon>Actinopterygii</taxon>
        <taxon>Neopterygii</taxon>
        <taxon>Teleostei</taxon>
        <taxon>Anguilliformes</taxon>
        <taxon>Synaphobranchidae</taxon>
        <taxon>Synaphobranchus</taxon>
    </lineage>
</organism>
<gene>
    <name evidence="1" type="ORF">SKAU_G00212380</name>
</gene>